<dbReference type="Proteomes" id="UP000225706">
    <property type="component" value="Unassembled WGS sequence"/>
</dbReference>
<dbReference type="EMBL" id="LSMT01000184">
    <property type="protein sequence ID" value="PFX24171.1"/>
    <property type="molecule type" value="Genomic_DNA"/>
</dbReference>
<evidence type="ECO:0000259" key="4">
    <source>
        <dbReference type="PROSITE" id="PS50237"/>
    </source>
</evidence>
<evidence type="ECO:0000256" key="1">
    <source>
        <dbReference type="ARBA" id="ARBA00022786"/>
    </source>
</evidence>
<feature type="compositionally biased region" description="Basic and acidic residues" evidence="3">
    <location>
        <begin position="44"/>
        <end position="62"/>
    </location>
</feature>
<comment type="caution">
    <text evidence="5">The sequence shown here is derived from an EMBL/GenBank/DDBJ whole genome shotgun (WGS) entry which is preliminary data.</text>
</comment>
<feature type="domain" description="HECT" evidence="4">
    <location>
        <begin position="316"/>
        <end position="353"/>
    </location>
</feature>
<evidence type="ECO:0000313" key="6">
    <source>
        <dbReference type="Proteomes" id="UP000225706"/>
    </source>
</evidence>
<feature type="domain" description="HECT" evidence="4">
    <location>
        <begin position="432"/>
        <end position="476"/>
    </location>
</feature>
<dbReference type="PROSITE" id="PS50237">
    <property type="entry name" value="HECT"/>
    <property type="match status" value="2"/>
</dbReference>
<dbReference type="OrthoDB" id="6049633at2759"/>
<keyword evidence="6" id="KW-1185">Reference proteome</keyword>
<comment type="caution">
    <text evidence="2">Lacks conserved residue(s) required for the propagation of feature annotation.</text>
</comment>
<dbReference type="Gene3D" id="3.30.2410.10">
    <property type="entry name" value="Hect, E3 ligase catalytic domain"/>
    <property type="match status" value="1"/>
</dbReference>
<feature type="active site" description="Glycyl thioester intermediate" evidence="2">
    <location>
        <position position="469"/>
    </location>
</feature>
<feature type="compositionally biased region" description="Acidic residues" evidence="3">
    <location>
        <begin position="214"/>
        <end position="229"/>
    </location>
</feature>
<feature type="region of interest" description="Disordered" evidence="3">
    <location>
        <begin position="843"/>
        <end position="899"/>
    </location>
</feature>
<feature type="region of interest" description="Disordered" evidence="3">
    <location>
        <begin position="35"/>
        <end position="89"/>
    </location>
</feature>
<keyword evidence="1 2" id="KW-0833">Ubl conjugation pathway</keyword>
<dbReference type="InterPro" id="IPR000569">
    <property type="entry name" value="HECT_dom"/>
</dbReference>
<dbReference type="PANTHER" id="PTHR34239">
    <property type="entry name" value="APPLE DOMAIN-CONTAINING PROTEIN"/>
    <property type="match status" value="1"/>
</dbReference>
<proteinExistence type="predicted"/>
<sequence>MRIPSSAEIVKRTKCVSNNKNPEWKEEPFVFHIDPEENNVLENEDAKSQARGQPARDKEVRKQASRIEQSSETSQATTQPASGIIDTQLSCSSSDKPKTVLQDACAPQLFAPSKVKAQFPDKDIDFEFVKNCYGTLIKPRLANGVNIDGSILLKSIASTTTVYVRLFADDFDDSEFDKSPFEFDEKKSEKEDDPSAILHDADKTTAGEPLASSEDGDNNGGGEDEEEYEYVDKRETIDLTEDKEFTEMDIITQEIINYCVNVVQNPVEILKYAQRKILNGRPLETADVSIEIEGETNFILVDRENLLELGFEEISTISNFRLPLEVNFIGEAARDFGGPRKEFFRLMLIEIKNNFLKLLMKLPTFMYLFIPSEASALSVEKLANLLTPKLSEEGSNAGKYQKEVYAAFIRYIKEVAAGRRVSGNNTLNLGHVLQFVCGTDEEPTLGFVLSPEINFIECGDAFMPTANTCINVLNLPISSYSKQLPDFDIQLNRCQWRYIPVNSQLHIWSNPWAFDCRPLNLTKVGPPRPSRKGRKIPSEDKYLQNVEEEINDISQWLCFQKQTIVNVGDLNMDRLRPDSAEGKILTDLQEINYLECLITKPTRISVHSQTLLDVLLTNTPELFVKSGTYDPGLSDHCMVYGEMKEKVHKHRTKVTTYRQTRNTDFQQLNHELLEAPWHVGEIFTDVDDKYEYWTALFECTVNAHAPIKRKRVREKDVPYMTPTWKKAIRNKRKHAILFAKNRTPENMELKRKYRNIATRERRKAIMEYWFAKSEELKSKPREFYNAFRPFINSKTKESTLISLKTEEGIIVKDQCEVAEQLVNYFTTAAVSISLYLSVVENEDAKSQRRGQPAREKVVPDVVPAMTSETADDTSMSESEPENSEPEGNPPKRQRTSDNSDAVEDAIANLLLAGESTGEKHDEENSFLKELVNEFNDDTTGPDIDKELAAIANGSMTKALPEDKLKAARDKYPRSKNCESDIVPKVNPEIWTKLTSNTRSKDTKLQKVEKFLCKAVTSLGLVTDTLLKVGDDKSKDDKSKREKNISDIAKTVLDSVRFIGQAQQELHQFRRLEIRPDLNPE</sequence>
<evidence type="ECO:0000313" key="5">
    <source>
        <dbReference type="EMBL" id="PFX24171.1"/>
    </source>
</evidence>
<feature type="compositionally biased region" description="Polar residues" evidence="3">
    <location>
        <begin position="66"/>
        <end position="89"/>
    </location>
</feature>
<protein>
    <recommendedName>
        <fullName evidence="4">HECT domain-containing protein</fullName>
    </recommendedName>
</protein>
<feature type="compositionally biased region" description="Basic and acidic residues" evidence="3">
    <location>
        <begin position="178"/>
        <end position="190"/>
    </location>
</feature>
<dbReference type="GO" id="GO:0004842">
    <property type="term" value="F:ubiquitin-protein transferase activity"/>
    <property type="evidence" value="ECO:0007669"/>
    <property type="project" value="InterPro"/>
</dbReference>
<dbReference type="AlphaFoldDB" id="A0A2B4S2P6"/>
<evidence type="ECO:0000256" key="2">
    <source>
        <dbReference type="PROSITE-ProRule" id="PRU00104"/>
    </source>
</evidence>
<feature type="region of interest" description="Disordered" evidence="3">
    <location>
        <begin position="178"/>
        <end position="232"/>
    </location>
</feature>
<gene>
    <name evidence="5" type="ORF">AWC38_SpisGene11235</name>
</gene>
<dbReference type="SUPFAM" id="SSF56204">
    <property type="entry name" value="Hect, E3 ligase catalytic domain"/>
    <property type="match status" value="2"/>
</dbReference>
<accession>A0A2B4S2P6</accession>
<feature type="compositionally biased region" description="Basic and acidic residues" evidence="3">
    <location>
        <begin position="843"/>
        <end position="858"/>
    </location>
</feature>
<organism evidence="5 6">
    <name type="scientific">Stylophora pistillata</name>
    <name type="common">Smooth cauliflower coral</name>
    <dbReference type="NCBI Taxonomy" id="50429"/>
    <lineage>
        <taxon>Eukaryota</taxon>
        <taxon>Metazoa</taxon>
        <taxon>Cnidaria</taxon>
        <taxon>Anthozoa</taxon>
        <taxon>Hexacorallia</taxon>
        <taxon>Scleractinia</taxon>
        <taxon>Astrocoeniina</taxon>
        <taxon>Pocilloporidae</taxon>
        <taxon>Stylophora</taxon>
    </lineage>
</organism>
<reference evidence="6" key="1">
    <citation type="journal article" date="2017" name="bioRxiv">
        <title>Comparative analysis of the genomes of Stylophora pistillata and Acropora digitifera provides evidence for extensive differences between species of corals.</title>
        <authorList>
            <person name="Voolstra C.R."/>
            <person name="Li Y."/>
            <person name="Liew Y.J."/>
            <person name="Baumgarten S."/>
            <person name="Zoccola D."/>
            <person name="Flot J.-F."/>
            <person name="Tambutte S."/>
            <person name="Allemand D."/>
            <person name="Aranda M."/>
        </authorList>
    </citation>
    <scope>NUCLEOTIDE SEQUENCE [LARGE SCALE GENOMIC DNA]</scope>
</reference>
<name>A0A2B4S2P6_STYPI</name>
<evidence type="ECO:0000256" key="3">
    <source>
        <dbReference type="SAM" id="MobiDB-lite"/>
    </source>
</evidence>
<dbReference type="InterPro" id="IPR035983">
    <property type="entry name" value="Hect_E3_ubiquitin_ligase"/>
</dbReference>
<dbReference type="PANTHER" id="PTHR34239:SF2">
    <property type="entry name" value="TRANSPOSABLE ELEMENT P TRANSPOSASE_THAP9 CONSERVED DOMAIN-CONTAINING PROTEIN"/>
    <property type="match status" value="1"/>
</dbReference>
<dbReference type="Gene3D" id="3.90.1750.10">
    <property type="entry name" value="Hect, E3 ligase catalytic domains"/>
    <property type="match status" value="1"/>
</dbReference>